<keyword evidence="2" id="KW-1003">Cell membrane</keyword>
<dbReference type="EMBL" id="CP020557">
    <property type="protein sequence ID" value="ARF66817.1"/>
    <property type="molecule type" value="Genomic_DNA"/>
</dbReference>
<dbReference type="PANTHER" id="PTHR35007:SF2">
    <property type="entry name" value="PILUS ASSEMBLE PROTEIN"/>
    <property type="match status" value="1"/>
</dbReference>
<comment type="subcellular location">
    <subcellularLocation>
        <location evidence="1">Cell membrane</location>
        <topology evidence="1">Multi-pass membrane protein</topology>
    </subcellularLocation>
</comment>
<dbReference type="PANTHER" id="PTHR35007">
    <property type="entry name" value="INTEGRAL MEMBRANE PROTEIN-RELATED"/>
    <property type="match status" value="1"/>
</dbReference>
<sequence length="547" mass="61226">MNTILLALGIGGMIFVASLIAENKRKQIGKERAVPAKPYYHGQLGEKSEKKPKDVFSGLTDYNHYAMSSKQKILTILVAGTILGIVGFIFYNQIIMAFLFAAGGCLTPKYRNITLMRRRKEEMNQQFKQALQCLSTSLSAGKSVENTFRDTLQDLELLYPDPSAMIVQEFGVMVRRLDNGEPIEACILGFAERAGLEDITNFADVFITCKRTGGNLIEVIRRTSHLISEKLQIVQEISVMVAQKKFESKIMLTAPVASMWILMVCFIGLGIGFISFHSYGKPRFTELERELAYPFRCRLTAPAFLIIVEKGKLLDRFSYLHVRLMQLISGVYGPRQQAIRTKYYAVEMLSLSFIVLAGFILLGLVSGEGPVLVIFGLAGAGITPALLFRTLDQKLKKKKHSILIELPEFLNKIILLVDAGETVQASFIRCIDDRAEKPLSPLQAELIKCKRELLMNVSLNKSLGELTRRCSMQEISMFTTTVLLNYKRGGHDLTVALRNLSKDLWERRKAVSRILGEEASSKLVFPMALIFLIVIVIVAAPAMMMMG</sequence>
<evidence type="ECO:0000313" key="9">
    <source>
        <dbReference type="Proteomes" id="UP000192727"/>
    </source>
</evidence>
<feature type="transmembrane region" description="Helical" evidence="6">
    <location>
        <begin position="344"/>
        <end position="365"/>
    </location>
</feature>
<evidence type="ECO:0000256" key="5">
    <source>
        <dbReference type="ARBA" id="ARBA00023136"/>
    </source>
</evidence>
<evidence type="ECO:0000256" key="2">
    <source>
        <dbReference type="ARBA" id="ARBA00022475"/>
    </source>
</evidence>
<keyword evidence="3 6" id="KW-0812">Transmembrane</keyword>
<evidence type="ECO:0000256" key="4">
    <source>
        <dbReference type="ARBA" id="ARBA00022989"/>
    </source>
</evidence>
<evidence type="ECO:0000256" key="3">
    <source>
        <dbReference type="ARBA" id="ARBA00022692"/>
    </source>
</evidence>
<feature type="transmembrane region" description="Helical" evidence="6">
    <location>
        <begin position="73"/>
        <end position="91"/>
    </location>
</feature>
<evidence type="ECO:0000256" key="1">
    <source>
        <dbReference type="ARBA" id="ARBA00004651"/>
    </source>
</evidence>
<gene>
    <name evidence="8" type="ORF">B7C51_01790</name>
</gene>
<dbReference type="AlphaFoldDB" id="A0A1V0UNW4"/>
<evidence type="ECO:0000259" key="7">
    <source>
        <dbReference type="Pfam" id="PF00482"/>
    </source>
</evidence>
<reference evidence="8 9" key="1">
    <citation type="submission" date="2017-03" db="EMBL/GenBank/DDBJ databases">
        <title>Paenibacillus larvae genome sequencing.</title>
        <authorList>
            <person name="Dingman D.W."/>
        </authorList>
    </citation>
    <scope>NUCLEOTIDE SEQUENCE [LARGE SCALE GENOMIC DNA]</scope>
    <source>
        <strain evidence="8 9">SAG 10367</strain>
    </source>
</reference>
<evidence type="ECO:0000313" key="8">
    <source>
        <dbReference type="EMBL" id="ARF66817.1"/>
    </source>
</evidence>
<dbReference type="InterPro" id="IPR018076">
    <property type="entry name" value="T2SS_GspF_dom"/>
</dbReference>
<accession>A0A1V0UNW4</accession>
<feature type="transmembrane region" description="Helical" evidence="6">
    <location>
        <begin position="250"/>
        <end position="279"/>
    </location>
</feature>
<feature type="domain" description="Type II secretion system protein GspF" evidence="7">
    <location>
        <begin position="409"/>
        <end position="539"/>
    </location>
</feature>
<dbReference type="GO" id="GO:0005886">
    <property type="term" value="C:plasma membrane"/>
    <property type="evidence" value="ECO:0007669"/>
    <property type="project" value="UniProtKB-SubCell"/>
</dbReference>
<dbReference type="Proteomes" id="UP000192727">
    <property type="component" value="Chromosome"/>
</dbReference>
<feature type="transmembrane region" description="Helical" evidence="6">
    <location>
        <begin position="371"/>
        <end position="391"/>
    </location>
</feature>
<keyword evidence="5 6" id="KW-0472">Membrane</keyword>
<feature type="transmembrane region" description="Helical" evidence="6">
    <location>
        <begin position="523"/>
        <end position="544"/>
    </location>
</feature>
<dbReference type="RefSeq" id="WP_083038349.1">
    <property type="nucleotide sequence ID" value="NZ_CP020557.1"/>
</dbReference>
<protein>
    <recommendedName>
        <fullName evidence="7">Type II secretion system protein GspF domain-containing protein</fullName>
    </recommendedName>
</protein>
<organism evidence="8 9">
    <name type="scientific">Paenibacillus larvae subsp. pulvifaciens</name>
    <dbReference type="NCBI Taxonomy" id="1477"/>
    <lineage>
        <taxon>Bacteria</taxon>
        <taxon>Bacillati</taxon>
        <taxon>Bacillota</taxon>
        <taxon>Bacilli</taxon>
        <taxon>Bacillales</taxon>
        <taxon>Paenibacillaceae</taxon>
        <taxon>Paenibacillus</taxon>
    </lineage>
</organism>
<proteinExistence type="predicted"/>
<evidence type="ECO:0000256" key="6">
    <source>
        <dbReference type="SAM" id="Phobius"/>
    </source>
</evidence>
<feature type="domain" description="Type II secretion system protein GspF" evidence="7">
    <location>
        <begin position="131"/>
        <end position="262"/>
    </location>
</feature>
<dbReference type="Pfam" id="PF00482">
    <property type="entry name" value="T2SSF"/>
    <property type="match status" value="2"/>
</dbReference>
<feature type="transmembrane region" description="Helical" evidence="6">
    <location>
        <begin position="6"/>
        <end position="22"/>
    </location>
</feature>
<keyword evidence="4 6" id="KW-1133">Transmembrane helix</keyword>
<name>A0A1V0UNW4_9BACL</name>